<dbReference type="InterPro" id="IPR017899">
    <property type="entry name" value="VPS28_C"/>
</dbReference>
<evidence type="ECO:0000259" key="8">
    <source>
        <dbReference type="PROSITE" id="PS51310"/>
    </source>
</evidence>
<dbReference type="Gene3D" id="1.20.1440.200">
    <property type="match status" value="1"/>
</dbReference>
<evidence type="ECO:0000256" key="2">
    <source>
        <dbReference type="ARBA" id="ARBA00022448"/>
    </source>
</evidence>
<dbReference type="InterPro" id="IPR007143">
    <property type="entry name" value="Vps28"/>
</dbReference>
<dbReference type="EMBL" id="KE651167">
    <property type="protein sequence ID" value="EEB09168.1"/>
    <property type="molecule type" value="Genomic_DNA"/>
</dbReference>
<dbReference type="Pfam" id="PF03997">
    <property type="entry name" value="VPS28"/>
    <property type="match status" value="1"/>
</dbReference>
<proteinExistence type="inferred from homology"/>
<keyword evidence="2 5" id="KW-0813">Transport</keyword>
<keyword evidence="3 5" id="KW-0967">Endosome</keyword>
<dbReference type="PROSITE" id="PS51310">
    <property type="entry name" value="VPS28_C"/>
    <property type="match status" value="1"/>
</dbReference>
<dbReference type="InterPro" id="IPR037202">
    <property type="entry name" value="ESCRT_assembly_dom"/>
</dbReference>
<evidence type="ECO:0000256" key="5">
    <source>
        <dbReference type="PIRNR" id="PIRNR017535"/>
    </source>
</evidence>
<evidence type="ECO:0000256" key="6">
    <source>
        <dbReference type="PROSITE-ProRule" id="PRU00642"/>
    </source>
</evidence>
<dbReference type="PANTHER" id="PTHR12937:SF0">
    <property type="entry name" value="VACUOLAR PROTEIN SORTING-ASSOCIATED PROTEIN 28 HOMOLOG"/>
    <property type="match status" value="1"/>
</dbReference>
<feature type="domain" description="VPS28 N-terminal" evidence="9">
    <location>
        <begin position="3"/>
        <end position="118"/>
    </location>
</feature>
<dbReference type="AlphaFoldDB" id="B6K6L4"/>
<evidence type="ECO:0000256" key="1">
    <source>
        <dbReference type="ARBA" id="ARBA00004177"/>
    </source>
</evidence>
<dbReference type="GO" id="GO:0043328">
    <property type="term" value="P:protein transport to vacuole involved in ubiquitin-dependent protein catabolic process via the multivesicular body sorting pathway"/>
    <property type="evidence" value="ECO:0000318"/>
    <property type="project" value="GO_Central"/>
</dbReference>
<evidence type="ECO:0000256" key="7">
    <source>
        <dbReference type="SAM" id="MobiDB-lite"/>
    </source>
</evidence>
<organism evidence="10 12">
    <name type="scientific">Schizosaccharomyces japonicus (strain yFS275 / FY16936)</name>
    <name type="common">Fission yeast</name>
    <dbReference type="NCBI Taxonomy" id="402676"/>
    <lineage>
        <taxon>Eukaryota</taxon>
        <taxon>Fungi</taxon>
        <taxon>Dikarya</taxon>
        <taxon>Ascomycota</taxon>
        <taxon>Taphrinomycotina</taxon>
        <taxon>Schizosaccharomycetes</taxon>
        <taxon>Schizosaccharomycetales</taxon>
        <taxon>Schizosaccharomycetaceae</taxon>
        <taxon>Schizosaccharomyces</taxon>
    </lineage>
</organism>
<dbReference type="OrthoDB" id="2671at2759"/>
<protein>
    <recommendedName>
        <fullName evidence="5">Vacuolar protein sorting-associated protein 28</fullName>
    </recommendedName>
    <alternativeName>
        <fullName evidence="5">ESCRT-I complex subunit VPS28</fullName>
    </alternativeName>
</protein>
<dbReference type="InterPro" id="IPR038358">
    <property type="entry name" value="VPS28_N_sf"/>
</dbReference>
<gene>
    <name evidence="11" type="primary">vps28</name>
    <name evidence="10" type="ORF">SJAG_04349</name>
</gene>
<dbReference type="InterPro" id="IPR037206">
    <property type="entry name" value="VPS28_C_sf"/>
</dbReference>
<dbReference type="GeneID" id="7050903"/>
<dbReference type="RefSeq" id="XP_002175461.1">
    <property type="nucleotide sequence ID" value="XM_002175425.2"/>
</dbReference>
<sequence>MNDYYDLSLLTEKVSQVHVDKNDEDTSVNEDLSVVYGIIVALEHLEKVFAKDGVSYVDYEEACRLLLQQWRSCLRDEHVASVYESFDSFCSRYKLHCPRAKTKLEELTNTTSRLTVETSVEDERRNASQSPQTNSTAKAVAQVVQNFITIMDAIRLNLVAKKQMHPLLAELMCSLDDLFEDTNETLKGRAALVQWLIKLNKLEDDAQLDADDRQLFLRDLEAMYTETYNKF</sequence>
<dbReference type="HOGENOM" id="CLU_076417_0_0_1"/>
<evidence type="ECO:0000313" key="12">
    <source>
        <dbReference type="Proteomes" id="UP000001744"/>
    </source>
</evidence>
<evidence type="ECO:0000313" key="11">
    <source>
        <dbReference type="JaponicusDB" id="SJAG_04349"/>
    </source>
</evidence>
<dbReference type="PIRSF" id="PIRSF017535">
    <property type="entry name" value="VPS28"/>
    <property type="match status" value="1"/>
</dbReference>
<comment type="subcellular location">
    <subcellularLocation>
        <location evidence="1">Endosome</location>
    </subcellularLocation>
</comment>
<evidence type="ECO:0000259" key="9">
    <source>
        <dbReference type="PROSITE" id="PS51313"/>
    </source>
</evidence>
<evidence type="ECO:0000256" key="4">
    <source>
        <dbReference type="ARBA" id="ARBA00022927"/>
    </source>
</evidence>
<feature type="region of interest" description="Disordered" evidence="7">
    <location>
        <begin position="115"/>
        <end position="135"/>
    </location>
</feature>
<dbReference type="GO" id="GO:0000813">
    <property type="term" value="C:ESCRT I complex"/>
    <property type="evidence" value="ECO:0000318"/>
    <property type="project" value="GO_Central"/>
</dbReference>
<dbReference type="STRING" id="402676.B6K6L4"/>
<dbReference type="SUPFAM" id="SSF140427">
    <property type="entry name" value="VPS28 C-terminal domain-like"/>
    <property type="match status" value="1"/>
</dbReference>
<dbReference type="eggNOG" id="KOG3284">
    <property type="taxonomic scope" value="Eukaryota"/>
</dbReference>
<dbReference type="PANTHER" id="PTHR12937">
    <property type="entry name" value="VACUOLAR PROTEIN SORTING 28, ISOFORM 2 VPS28"/>
    <property type="match status" value="1"/>
</dbReference>
<comment type="similarity">
    <text evidence="5 6">Belongs to the VPS28 family.</text>
</comment>
<dbReference type="OMA" id="NAREREX"/>
<dbReference type="JaponicusDB" id="SJAG_04349">
    <property type="gene designation" value="vps28"/>
</dbReference>
<reference evidence="10 12" key="1">
    <citation type="journal article" date="2011" name="Science">
        <title>Comparative functional genomics of the fission yeasts.</title>
        <authorList>
            <person name="Rhind N."/>
            <person name="Chen Z."/>
            <person name="Yassour M."/>
            <person name="Thompson D.A."/>
            <person name="Haas B.J."/>
            <person name="Habib N."/>
            <person name="Wapinski I."/>
            <person name="Roy S."/>
            <person name="Lin M.F."/>
            <person name="Heiman D.I."/>
            <person name="Young S.K."/>
            <person name="Furuya K."/>
            <person name="Guo Y."/>
            <person name="Pidoux A."/>
            <person name="Chen H.M."/>
            <person name="Robbertse B."/>
            <person name="Goldberg J.M."/>
            <person name="Aoki K."/>
            <person name="Bayne E.H."/>
            <person name="Berlin A.M."/>
            <person name="Desjardins C.A."/>
            <person name="Dobbs E."/>
            <person name="Dukaj L."/>
            <person name="Fan L."/>
            <person name="FitzGerald M.G."/>
            <person name="French C."/>
            <person name="Gujja S."/>
            <person name="Hansen K."/>
            <person name="Keifenheim D."/>
            <person name="Levin J.Z."/>
            <person name="Mosher R.A."/>
            <person name="Mueller C.A."/>
            <person name="Pfiffner J."/>
            <person name="Priest M."/>
            <person name="Russ C."/>
            <person name="Smialowska A."/>
            <person name="Swoboda P."/>
            <person name="Sykes S.M."/>
            <person name="Vaughn M."/>
            <person name="Vengrova S."/>
            <person name="Yoder R."/>
            <person name="Zeng Q."/>
            <person name="Allshire R."/>
            <person name="Baulcombe D."/>
            <person name="Birren B.W."/>
            <person name="Brown W."/>
            <person name="Ekwall K."/>
            <person name="Kellis M."/>
            <person name="Leatherwood J."/>
            <person name="Levin H."/>
            <person name="Margalit H."/>
            <person name="Martienssen R."/>
            <person name="Nieduszynski C.A."/>
            <person name="Spatafora J.W."/>
            <person name="Friedman N."/>
            <person name="Dalgaard J.Z."/>
            <person name="Baumann P."/>
            <person name="Niki H."/>
            <person name="Regev A."/>
            <person name="Nusbaum C."/>
        </authorList>
    </citation>
    <scope>NUCLEOTIDE SEQUENCE [LARGE SCALE GENOMIC DNA]</scope>
    <source>
        <strain evidence="12">yFS275 / FY16936</strain>
    </source>
</reference>
<dbReference type="Gene3D" id="1.20.120.1130">
    <property type="match status" value="1"/>
</dbReference>
<feature type="domain" description="VPS28 C-terminal" evidence="8">
    <location>
        <begin position="135"/>
        <end position="231"/>
    </location>
</feature>
<dbReference type="PROSITE" id="PS51313">
    <property type="entry name" value="VPS28_N"/>
    <property type="match status" value="1"/>
</dbReference>
<name>B6K6L4_SCHJY</name>
<evidence type="ECO:0000313" key="10">
    <source>
        <dbReference type="EMBL" id="EEB09168.1"/>
    </source>
</evidence>
<keyword evidence="4 5" id="KW-0653">Protein transport</keyword>
<dbReference type="VEuPathDB" id="FungiDB:SJAG_04349"/>
<dbReference type="InterPro" id="IPR017898">
    <property type="entry name" value="VPS28_N"/>
</dbReference>
<accession>B6K6L4</accession>
<keyword evidence="12" id="KW-1185">Reference proteome</keyword>
<dbReference type="Proteomes" id="UP000001744">
    <property type="component" value="Unassembled WGS sequence"/>
</dbReference>
<dbReference type="SUPFAM" id="SSF140111">
    <property type="entry name" value="Endosomal sorting complex assembly domain"/>
    <property type="match status" value="1"/>
</dbReference>
<evidence type="ECO:0000256" key="3">
    <source>
        <dbReference type="ARBA" id="ARBA00022753"/>
    </source>
</evidence>
<dbReference type="GO" id="GO:0044877">
    <property type="term" value="F:protein-containing complex binding"/>
    <property type="evidence" value="ECO:0000318"/>
    <property type="project" value="GO_Central"/>
</dbReference>
<comment type="function">
    <text evidence="5">Component of the ESCRT-I complex (endosomal sorting complex required for transport I), a regulator of vesicular trafficking process.</text>
</comment>